<protein>
    <submittedName>
        <fullName evidence="1">Uncharacterized protein</fullName>
    </submittedName>
</protein>
<organism evidence="1">
    <name type="scientific">Anguilla anguilla</name>
    <name type="common">European freshwater eel</name>
    <name type="synonym">Muraena anguilla</name>
    <dbReference type="NCBI Taxonomy" id="7936"/>
    <lineage>
        <taxon>Eukaryota</taxon>
        <taxon>Metazoa</taxon>
        <taxon>Chordata</taxon>
        <taxon>Craniata</taxon>
        <taxon>Vertebrata</taxon>
        <taxon>Euteleostomi</taxon>
        <taxon>Actinopterygii</taxon>
        <taxon>Neopterygii</taxon>
        <taxon>Teleostei</taxon>
        <taxon>Anguilliformes</taxon>
        <taxon>Anguillidae</taxon>
        <taxon>Anguilla</taxon>
    </lineage>
</organism>
<accession>A0A0E9UIU7</accession>
<reference evidence="1" key="2">
    <citation type="journal article" date="2015" name="Fish Shellfish Immunol.">
        <title>Early steps in the European eel (Anguilla anguilla)-Vibrio vulnificus interaction in the gills: Role of the RtxA13 toxin.</title>
        <authorList>
            <person name="Callol A."/>
            <person name="Pajuelo D."/>
            <person name="Ebbesson L."/>
            <person name="Teles M."/>
            <person name="MacKenzie S."/>
            <person name="Amaro C."/>
        </authorList>
    </citation>
    <scope>NUCLEOTIDE SEQUENCE</scope>
</reference>
<evidence type="ECO:0000313" key="1">
    <source>
        <dbReference type="EMBL" id="JAH64893.1"/>
    </source>
</evidence>
<sequence>MIALHGCITAKKYEAILQDQDHLGVQNLFPRDIPR</sequence>
<proteinExistence type="predicted"/>
<dbReference type="EMBL" id="GBXM01050990">
    <property type="protein sequence ID" value="JAH57587.1"/>
    <property type="molecule type" value="Transcribed_RNA"/>
</dbReference>
<dbReference type="AlphaFoldDB" id="A0A0E9UIU7"/>
<reference evidence="1" key="1">
    <citation type="submission" date="2014-11" db="EMBL/GenBank/DDBJ databases">
        <authorList>
            <person name="Amaro Gonzalez C."/>
        </authorList>
    </citation>
    <scope>NUCLEOTIDE SEQUENCE</scope>
</reference>
<dbReference type="EMBL" id="GBXM01043684">
    <property type="protein sequence ID" value="JAH64893.1"/>
    <property type="molecule type" value="Transcribed_RNA"/>
</dbReference>
<name>A0A0E9UIU7_ANGAN</name>